<name>A0AAY4C9M4_9TELE</name>
<feature type="compositionally biased region" description="Acidic residues" evidence="1">
    <location>
        <begin position="719"/>
        <end position="733"/>
    </location>
</feature>
<dbReference type="PANTHER" id="PTHR46221:SF10">
    <property type="entry name" value="FERM AND PDZ DOMAIN-CONTAINING 1B"/>
    <property type="match status" value="1"/>
</dbReference>
<dbReference type="PROSITE" id="PS50057">
    <property type="entry name" value="FERM_3"/>
    <property type="match status" value="1"/>
</dbReference>
<feature type="region of interest" description="Disordered" evidence="1">
    <location>
        <begin position="1"/>
        <end position="20"/>
    </location>
</feature>
<dbReference type="InterPro" id="IPR035963">
    <property type="entry name" value="FERM_2"/>
</dbReference>
<dbReference type="InterPro" id="IPR014352">
    <property type="entry name" value="FERM/acyl-CoA-bd_prot_sf"/>
</dbReference>
<dbReference type="RefSeq" id="XP_028816487.1">
    <property type="nucleotide sequence ID" value="XM_028960654.1"/>
</dbReference>
<dbReference type="InterPro" id="IPR019749">
    <property type="entry name" value="Band_41_domain"/>
</dbReference>
<protein>
    <submittedName>
        <fullName evidence="4">Uncharacterized protein</fullName>
    </submittedName>
</protein>
<dbReference type="SUPFAM" id="SSF50729">
    <property type="entry name" value="PH domain-like"/>
    <property type="match status" value="1"/>
</dbReference>
<evidence type="ECO:0000313" key="5">
    <source>
        <dbReference type="Proteomes" id="UP000694580"/>
    </source>
</evidence>
<dbReference type="RefSeq" id="XP_028816488.1">
    <property type="nucleotide sequence ID" value="XM_028960655.1"/>
</dbReference>
<dbReference type="Gene3D" id="2.30.42.10">
    <property type="match status" value="1"/>
</dbReference>
<dbReference type="InterPro" id="IPR019748">
    <property type="entry name" value="FERM_central"/>
</dbReference>
<feature type="region of interest" description="Disordered" evidence="1">
    <location>
        <begin position="761"/>
        <end position="785"/>
    </location>
</feature>
<feature type="region of interest" description="Disordered" evidence="1">
    <location>
        <begin position="711"/>
        <end position="747"/>
    </location>
</feature>
<gene>
    <name evidence="4" type="primary">frmpd1b</name>
</gene>
<evidence type="ECO:0000259" key="2">
    <source>
        <dbReference type="PROSITE" id="PS50057"/>
    </source>
</evidence>
<dbReference type="InterPro" id="IPR029071">
    <property type="entry name" value="Ubiquitin-like_domsf"/>
</dbReference>
<dbReference type="FunFam" id="3.10.20.90:FF:000203">
    <property type="entry name" value="FERM and PDZ domain containing 1"/>
    <property type="match status" value="1"/>
</dbReference>
<feature type="region of interest" description="Disordered" evidence="1">
    <location>
        <begin position="1010"/>
        <end position="1073"/>
    </location>
</feature>
<dbReference type="Gene3D" id="2.30.29.30">
    <property type="entry name" value="Pleckstrin-homology domain (PH domain)/Phosphotyrosine-binding domain (PTB)"/>
    <property type="match status" value="1"/>
</dbReference>
<dbReference type="CDD" id="cd14473">
    <property type="entry name" value="FERM_B-lobe"/>
    <property type="match status" value="1"/>
</dbReference>
<reference evidence="4 5" key="1">
    <citation type="submission" date="2020-06" db="EMBL/GenBank/DDBJ databases">
        <authorList>
            <consortium name="Wellcome Sanger Institute Data Sharing"/>
        </authorList>
    </citation>
    <scope>NUCLEOTIDE SEQUENCE [LARGE SCALE GENOMIC DNA]</scope>
</reference>
<dbReference type="Pfam" id="PF00373">
    <property type="entry name" value="FERM_M"/>
    <property type="match status" value="1"/>
</dbReference>
<dbReference type="GeneTree" id="ENSGT00950000183035"/>
<dbReference type="SMART" id="SM00295">
    <property type="entry name" value="B41"/>
    <property type="match status" value="1"/>
</dbReference>
<feature type="region of interest" description="Disordered" evidence="1">
    <location>
        <begin position="1355"/>
        <end position="1416"/>
    </location>
</feature>
<feature type="region of interest" description="Disordered" evidence="1">
    <location>
        <begin position="574"/>
        <end position="598"/>
    </location>
</feature>
<feature type="region of interest" description="Disordered" evidence="1">
    <location>
        <begin position="521"/>
        <end position="559"/>
    </location>
</feature>
<dbReference type="Pfam" id="PF21989">
    <property type="entry name" value="RA_2"/>
    <property type="match status" value="1"/>
</dbReference>
<dbReference type="GeneID" id="114768396"/>
<feature type="domain" description="FERM" evidence="2">
    <location>
        <begin position="182"/>
        <end position="496"/>
    </location>
</feature>
<dbReference type="SUPFAM" id="SSF50156">
    <property type="entry name" value="PDZ domain-like"/>
    <property type="match status" value="1"/>
</dbReference>
<feature type="region of interest" description="Disordered" evidence="1">
    <location>
        <begin position="1161"/>
        <end position="1183"/>
    </location>
</feature>
<dbReference type="InterPro" id="IPR011993">
    <property type="entry name" value="PH-like_dom_sf"/>
</dbReference>
<reference evidence="4" key="2">
    <citation type="submission" date="2025-08" db="UniProtKB">
        <authorList>
            <consortium name="Ensembl"/>
        </authorList>
    </citation>
    <scope>IDENTIFICATION</scope>
</reference>
<dbReference type="SUPFAM" id="SSF47031">
    <property type="entry name" value="Second domain of FERM"/>
    <property type="match status" value="1"/>
</dbReference>
<reference evidence="4" key="3">
    <citation type="submission" date="2025-09" db="UniProtKB">
        <authorList>
            <consortium name="Ensembl"/>
        </authorList>
    </citation>
    <scope>IDENTIFICATION</scope>
</reference>
<dbReference type="InterPro" id="IPR036034">
    <property type="entry name" value="PDZ_sf"/>
</dbReference>
<dbReference type="Pfam" id="PF00595">
    <property type="entry name" value="PDZ"/>
    <property type="match status" value="1"/>
</dbReference>
<feature type="compositionally biased region" description="Basic and acidic residues" evidence="1">
    <location>
        <begin position="1031"/>
        <end position="1061"/>
    </location>
</feature>
<feature type="region of interest" description="Disordered" evidence="1">
    <location>
        <begin position="978"/>
        <end position="997"/>
    </location>
</feature>
<dbReference type="FunFam" id="2.30.29.30:FF:000066">
    <property type="entry name" value="FERM and PDZ domain-containing protein 4"/>
    <property type="match status" value="1"/>
</dbReference>
<accession>A0AAY4C9M4</accession>
<dbReference type="SMART" id="SM00228">
    <property type="entry name" value="PDZ"/>
    <property type="match status" value="1"/>
</dbReference>
<dbReference type="CDD" id="cd21942">
    <property type="entry name" value="LGNbd_FRMPD1"/>
    <property type="match status" value="1"/>
</dbReference>
<sequence>MEESERSRSRSPRRASRVEQVVGRWLRRSRDSLSRERVLDGKSDQSDGAGQQNFPVKVTVEVIRNAGLDSHGFTLSSQHPLRVRDVIAGGPADSRLLPGDQVLKVNNTFVEDLPSEQVEEMIRDCQDSLTLTILRHMSGPKSSLMTAEKKARLRRNPVKVRFAEEVLVNGHTQGNSLLFLPNVLKVYLENGQTKAFKFDDTTTVKDIVLTLKDKLSIRAIEHFSLVLEQQYSINKLLLLHEEELVQQVVQKKDSHDYRCLFRVCFVPRDPLELLQDDPVSFEYLFLQSVGDVLQERFAVEMKCNTALRLAALHMHERLASCGHTQRASIKGIVKEFGLESFISPTLLRNMREKDLKKALGFHLKKIQSLLEPRQKVISVSQARLAYLTQMGELISYSGRSYNATMLLQDRESLVSLLVGARYGLSQVLNHKLNMISTIIDFHYITRLQLLSESERVSILKIYLQDIQPLALLMDSVAAKDLACLLAGYCRLLVDPNMNVFCWGSRQKLPFISSEEGYLSHCASDSDESSEEDDPMEDSPSTHVKTGGERDEAEQQKRQNRVNIMSKVSVIVTKAEELDEDRDNSSRKTKAQSAEDEEQVSLEMFLETGWYHSDPRVNSSFSSLSSNSLSTLEDNYRGLSRVSAQILVPEEKRTSSQEDGASSLDVHHPYLLEVPDCLDLIRVSDSRPRPAELVYDKESGLCYAELSHMSDSLLSPPEASDYEEDLDDEMEDDAENGKPITPLPAKKSKGVSIHRLLVKSHSRDAFKENAKEQTQHEEVNASSSKKDFTAKNPLQIFRTSDLFKDSASESEDEFFDAQDRFTPPMTEREPAEDGAAVTEQSRALNMNIKIGSEGVPMKKPGKDNTTCLPSHLQNSAAPSSGEAILEGILTPPNGVTSMHDRAADKAHEKTKEVDNANVSQDIHNSHSHCNGDILGRNARLTSELIEMEPDTMEFKPVTSAGPPRSSPLITAIRQAPVVPDGEGENAEKRPKQPNGICGQKHANHMLVKAPGTPGTPSHISMEASKTRNGQGELEKRTAVVNGGRREETKQKNAESSATKHEPALPNDLPNGLKDMQEEGEKDVTHVSRPNGLSFHPWSQRNGVKIASPHMSKRVSLSHENLRERTDASKLRLTSLSANPTPSVSPSPSPSVPVKIPIIGDPSKSSTESILSSFSSKTRSSGRLSTTALRGKIQDLPWYLTRSQEILGTAALENSSSDTQGVDKAVDLHESCMKDTVVTALEDGPEEGAEVVIVKLKDGPQEVRVRKEDPYQANSSVPSELYKRLDNCKCEQPQSTRVTNNNNVNFGGPSPPCPATPPAAEPCGCHTVYTNCFSGDAEDNSGFDDELTVYEISRRNKANKPHQLSPAPLSSPSPNLLSLLRDSPRPLSGSSELSPLLSAPRPLDPHPSELGPLGDPLRSLQGRRYGTGQRGVGLKGGYASLHSDINELLLVLKDATVRAPPPGHRRCADHASEKAGHVLSESERCVVQTEARRLASGCQRATRVGWAPDDSLLSLGSSFGALVHLSAACLRVKCADCGGTHGDVDAAEALQKLQEIVGLYKEFVAAVEMAREGDGVRVLAKQCTVLISAVFCLTQLFRTRTPDTDTGHSELHLSF</sequence>
<evidence type="ECO:0000259" key="3">
    <source>
        <dbReference type="PROSITE" id="PS50106"/>
    </source>
</evidence>
<evidence type="ECO:0000313" key="4">
    <source>
        <dbReference type="Ensembl" id="ENSDCDP00010029464.1"/>
    </source>
</evidence>
<dbReference type="PANTHER" id="PTHR46221">
    <property type="entry name" value="FERM AND PDZ DOMAIN-CONTAINING PROTEIN FAMILY MEMBER"/>
    <property type="match status" value="1"/>
</dbReference>
<dbReference type="PROSITE" id="PS50106">
    <property type="entry name" value="PDZ"/>
    <property type="match status" value="1"/>
</dbReference>
<keyword evidence="5" id="KW-1185">Reference proteome</keyword>
<organism evidence="4 5">
    <name type="scientific">Denticeps clupeoides</name>
    <name type="common">denticle herring</name>
    <dbReference type="NCBI Taxonomy" id="299321"/>
    <lineage>
        <taxon>Eukaryota</taxon>
        <taxon>Metazoa</taxon>
        <taxon>Chordata</taxon>
        <taxon>Craniata</taxon>
        <taxon>Vertebrata</taxon>
        <taxon>Euteleostomi</taxon>
        <taxon>Actinopterygii</taxon>
        <taxon>Neopterygii</taxon>
        <taxon>Teleostei</taxon>
        <taxon>Clupei</taxon>
        <taxon>Clupeiformes</taxon>
        <taxon>Denticipitoidei</taxon>
        <taxon>Denticipitidae</taxon>
        <taxon>Denticeps</taxon>
    </lineage>
</organism>
<dbReference type="Gene3D" id="1.20.80.10">
    <property type="match status" value="1"/>
</dbReference>
<dbReference type="Proteomes" id="UP000694580">
    <property type="component" value="Chromosome 18"/>
</dbReference>
<dbReference type="InterPro" id="IPR000299">
    <property type="entry name" value="FERM_domain"/>
</dbReference>
<feature type="region of interest" description="Disordered" evidence="1">
    <location>
        <begin position="1078"/>
        <end position="1097"/>
    </location>
</feature>
<dbReference type="SUPFAM" id="SSF54236">
    <property type="entry name" value="Ubiquitin-like"/>
    <property type="match status" value="1"/>
</dbReference>
<feature type="domain" description="PDZ" evidence="3">
    <location>
        <begin position="59"/>
        <end position="137"/>
    </location>
</feature>
<dbReference type="Gene3D" id="3.10.20.90">
    <property type="entry name" value="Phosphatidylinositol 3-kinase Catalytic Subunit, Chain A, domain 1"/>
    <property type="match status" value="1"/>
</dbReference>
<evidence type="ECO:0000256" key="1">
    <source>
        <dbReference type="SAM" id="MobiDB-lite"/>
    </source>
</evidence>
<feature type="compositionally biased region" description="Basic and acidic residues" evidence="1">
    <location>
        <begin position="545"/>
        <end position="556"/>
    </location>
</feature>
<feature type="compositionally biased region" description="Low complexity" evidence="1">
    <location>
        <begin position="1362"/>
        <end position="1399"/>
    </location>
</feature>
<dbReference type="InterPro" id="IPR001478">
    <property type="entry name" value="PDZ"/>
</dbReference>
<proteinExistence type="predicted"/>
<dbReference type="Ensembl" id="ENSDCDT00010036437.1">
    <property type="protein sequence ID" value="ENSDCDP00010029464.1"/>
    <property type="gene ID" value="ENSDCDG00010018699.1"/>
</dbReference>
<feature type="compositionally biased region" description="Acidic residues" evidence="1">
    <location>
        <begin position="524"/>
        <end position="536"/>
    </location>
</feature>